<dbReference type="EMBL" id="JAPTNE010000024">
    <property type="protein sequence ID" value="MCZ0808743.1"/>
    <property type="molecule type" value="Genomic_DNA"/>
</dbReference>
<comment type="caution">
    <text evidence="1">The sequence shown here is derived from an EMBL/GenBank/DDBJ whole genome shotgun (WGS) entry which is preliminary data.</text>
</comment>
<evidence type="ECO:0000313" key="1">
    <source>
        <dbReference type="EMBL" id="MCZ0808743.1"/>
    </source>
</evidence>
<dbReference type="RefSeq" id="WP_258434193.1">
    <property type="nucleotide sequence ID" value="NZ_JANSGW010000024.1"/>
</dbReference>
<gene>
    <name evidence="1" type="ORF">O0554_17800</name>
</gene>
<protein>
    <submittedName>
        <fullName evidence="1">Uncharacterized protein</fullName>
    </submittedName>
</protein>
<proteinExistence type="predicted"/>
<sequence>MSDHWTYEQSRDDMLRSPYSRLYSETIHNHPLDIRTACIISYDKNDRNKIIGATLVQSKPFNRSARISLPPGFKLPWAEHTQSIINERNELYIVYTGKVGKQYMLYKSFAFEDDLIKPIKEKSDANGELYTVECVHSESIEAVGLVSGQRIKLLHTEYEVAKPTGFVEKLF</sequence>
<accession>A0AAP3G8N6</accession>
<name>A0AAP3G8N6_BRELA</name>
<evidence type="ECO:0000313" key="2">
    <source>
        <dbReference type="Proteomes" id="UP001077662"/>
    </source>
</evidence>
<reference evidence="1" key="1">
    <citation type="submission" date="2022-09" db="EMBL/GenBank/DDBJ databases">
        <title>Genome analysis and characterization of larvicidal activity of Brevibacillus strains.</title>
        <authorList>
            <person name="Patrusheva E.V."/>
            <person name="Izotova A.O."/>
            <person name="Toshchakov S.V."/>
            <person name="Sineoky S.P."/>
        </authorList>
    </citation>
    <scope>NUCLEOTIDE SEQUENCE</scope>
    <source>
        <strain evidence="1">VKPM_B-13247</strain>
    </source>
</reference>
<dbReference type="Proteomes" id="UP001077662">
    <property type="component" value="Unassembled WGS sequence"/>
</dbReference>
<organism evidence="1 2">
    <name type="scientific">Brevibacillus laterosporus</name>
    <name type="common">Bacillus laterosporus</name>
    <dbReference type="NCBI Taxonomy" id="1465"/>
    <lineage>
        <taxon>Bacteria</taxon>
        <taxon>Bacillati</taxon>
        <taxon>Bacillota</taxon>
        <taxon>Bacilli</taxon>
        <taxon>Bacillales</taxon>
        <taxon>Paenibacillaceae</taxon>
        <taxon>Brevibacillus</taxon>
    </lineage>
</organism>
<dbReference type="AlphaFoldDB" id="A0AAP3G8N6"/>